<evidence type="ECO:0000256" key="2">
    <source>
        <dbReference type="ARBA" id="ARBA00004742"/>
    </source>
</evidence>
<evidence type="ECO:0000256" key="7">
    <source>
        <dbReference type="ARBA" id="ARBA00022741"/>
    </source>
</evidence>
<evidence type="ECO:0000256" key="1">
    <source>
        <dbReference type="ARBA" id="ARBA00001953"/>
    </source>
</evidence>
<evidence type="ECO:0000313" key="18">
    <source>
        <dbReference type="Proteomes" id="UP001595629"/>
    </source>
</evidence>
<keyword evidence="9 11" id="KW-0092">Biotin</keyword>
<evidence type="ECO:0000259" key="13">
    <source>
        <dbReference type="PROSITE" id="PS50968"/>
    </source>
</evidence>
<dbReference type="EC" id="6.4.1.1" evidence="3 11"/>
<feature type="domain" description="ATP-grasp" evidence="14">
    <location>
        <begin position="123"/>
        <end position="321"/>
    </location>
</feature>
<evidence type="ECO:0000256" key="4">
    <source>
        <dbReference type="ARBA" id="ARBA00022432"/>
    </source>
</evidence>
<dbReference type="Pfam" id="PF00682">
    <property type="entry name" value="HMGL-like"/>
    <property type="match status" value="1"/>
</dbReference>
<evidence type="ECO:0000256" key="6">
    <source>
        <dbReference type="ARBA" id="ARBA00022723"/>
    </source>
</evidence>
<dbReference type="PROSITE" id="PS50975">
    <property type="entry name" value="ATP_GRASP"/>
    <property type="match status" value="1"/>
</dbReference>
<dbReference type="NCBIfam" id="NF009554">
    <property type="entry name" value="PRK12999.1"/>
    <property type="match status" value="1"/>
</dbReference>
<dbReference type="InterPro" id="IPR001882">
    <property type="entry name" value="Biotin_BS"/>
</dbReference>
<comment type="caution">
    <text evidence="17">The sequence shown here is derived from an EMBL/GenBank/DDBJ whole genome shotgun (WGS) entry which is preliminary data.</text>
</comment>
<dbReference type="EMBL" id="JBHRXI010000016">
    <property type="protein sequence ID" value="MFC3615212.1"/>
    <property type="molecule type" value="Genomic_DNA"/>
</dbReference>
<evidence type="ECO:0000256" key="9">
    <source>
        <dbReference type="ARBA" id="ARBA00023267"/>
    </source>
</evidence>
<dbReference type="CDD" id="cd07937">
    <property type="entry name" value="DRE_TIM_PC_TC_5S"/>
    <property type="match status" value="1"/>
</dbReference>
<feature type="region of interest" description="Disordered" evidence="12">
    <location>
        <begin position="481"/>
        <end position="509"/>
    </location>
</feature>
<evidence type="ECO:0000256" key="11">
    <source>
        <dbReference type="PIRNR" id="PIRNR001594"/>
    </source>
</evidence>
<dbReference type="InterPro" id="IPR005479">
    <property type="entry name" value="CPAse_ATP-bd"/>
</dbReference>
<evidence type="ECO:0000256" key="3">
    <source>
        <dbReference type="ARBA" id="ARBA00013057"/>
    </source>
</evidence>
<dbReference type="SUPFAM" id="SSF52440">
    <property type="entry name" value="PreATP-grasp domain"/>
    <property type="match status" value="1"/>
</dbReference>
<dbReference type="InterPro" id="IPR000891">
    <property type="entry name" value="PYR_CT"/>
</dbReference>
<feature type="compositionally biased region" description="Basic and acidic residues" evidence="12">
    <location>
        <begin position="483"/>
        <end position="506"/>
    </location>
</feature>
<dbReference type="InterPro" id="IPR055268">
    <property type="entry name" value="PCB-like"/>
</dbReference>
<evidence type="ECO:0000259" key="14">
    <source>
        <dbReference type="PROSITE" id="PS50975"/>
    </source>
</evidence>
<protein>
    <recommendedName>
        <fullName evidence="3 11">Pyruvate carboxylase</fullName>
        <ecNumber evidence="3 11">6.4.1.1</ecNumber>
    </recommendedName>
</protein>
<evidence type="ECO:0000259" key="15">
    <source>
        <dbReference type="PROSITE" id="PS50979"/>
    </source>
</evidence>
<keyword evidence="7 11" id="KW-0547">Nucleotide-binding</keyword>
<organism evidence="17 18">
    <name type="scientific">Lutimaribacter marinistellae</name>
    <dbReference type="NCBI Taxonomy" id="1820329"/>
    <lineage>
        <taxon>Bacteria</taxon>
        <taxon>Pseudomonadati</taxon>
        <taxon>Pseudomonadota</taxon>
        <taxon>Alphaproteobacteria</taxon>
        <taxon>Rhodobacterales</taxon>
        <taxon>Roseobacteraceae</taxon>
        <taxon>Lutimaribacter</taxon>
    </lineage>
</organism>
<dbReference type="InterPro" id="IPR005481">
    <property type="entry name" value="BC-like_N"/>
</dbReference>
<reference evidence="18" key="1">
    <citation type="journal article" date="2019" name="Int. J. Syst. Evol. Microbiol.">
        <title>The Global Catalogue of Microorganisms (GCM) 10K type strain sequencing project: providing services to taxonomists for standard genome sequencing and annotation.</title>
        <authorList>
            <consortium name="The Broad Institute Genomics Platform"/>
            <consortium name="The Broad Institute Genome Sequencing Center for Infectious Disease"/>
            <person name="Wu L."/>
            <person name="Ma J."/>
        </authorList>
    </citation>
    <scope>NUCLEOTIDE SEQUENCE [LARGE SCALE GENOMIC DNA]</scope>
    <source>
        <strain evidence="18">KCTC 42911</strain>
    </source>
</reference>
<keyword evidence="17" id="KW-0670">Pyruvate</keyword>
<dbReference type="InterPro" id="IPR005930">
    <property type="entry name" value="Pyruv_COase"/>
</dbReference>
<evidence type="ECO:0000256" key="12">
    <source>
        <dbReference type="SAM" id="MobiDB-lite"/>
    </source>
</evidence>
<keyword evidence="8 11" id="KW-0067">ATP-binding</keyword>
<comment type="pathway">
    <text evidence="2">Carbohydrate biosynthesis; gluconeogenesis.</text>
</comment>
<dbReference type="Pfam" id="PF02436">
    <property type="entry name" value="PYC_OADA"/>
    <property type="match status" value="1"/>
</dbReference>
<dbReference type="Gene3D" id="3.20.20.70">
    <property type="entry name" value="Aldolase class I"/>
    <property type="match status" value="1"/>
</dbReference>
<comment type="catalytic activity">
    <reaction evidence="11">
        <text>hydrogencarbonate + pyruvate + ATP = oxaloacetate + ADP + phosphate + H(+)</text>
        <dbReference type="Rhea" id="RHEA:20844"/>
        <dbReference type="ChEBI" id="CHEBI:15361"/>
        <dbReference type="ChEBI" id="CHEBI:15378"/>
        <dbReference type="ChEBI" id="CHEBI:16452"/>
        <dbReference type="ChEBI" id="CHEBI:17544"/>
        <dbReference type="ChEBI" id="CHEBI:30616"/>
        <dbReference type="ChEBI" id="CHEBI:43474"/>
        <dbReference type="ChEBI" id="CHEBI:456216"/>
        <dbReference type="EC" id="6.4.1.1"/>
    </reaction>
</comment>
<dbReference type="Proteomes" id="UP001595629">
    <property type="component" value="Unassembled WGS sequence"/>
</dbReference>
<dbReference type="SUPFAM" id="SSF51569">
    <property type="entry name" value="Aldolase"/>
    <property type="match status" value="1"/>
</dbReference>
<feature type="domain" description="Pyruvate carboxyltransferase" evidence="16">
    <location>
        <begin position="533"/>
        <end position="800"/>
    </location>
</feature>
<dbReference type="PROSITE" id="PS00867">
    <property type="entry name" value="CPSASE_2"/>
    <property type="match status" value="1"/>
</dbReference>
<dbReference type="Pfam" id="PF00364">
    <property type="entry name" value="Biotin_lipoyl"/>
    <property type="match status" value="1"/>
</dbReference>
<dbReference type="PROSITE" id="PS00866">
    <property type="entry name" value="CPSASE_1"/>
    <property type="match status" value="1"/>
</dbReference>
<dbReference type="InterPro" id="IPR011054">
    <property type="entry name" value="Rudment_hybrid_motif"/>
</dbReference>
<dbReference type="PIRSF" id="PIRSF001594">
    <property type="entry name" value="Pyruv_carbox"/>
    <property type="match status" value="1"/>
</dbReference>
<feature type="domain" description="Lipoyl-binding" evidence="13">
    <location>
        <begin position="1070"/>
        <end position="1145"/>
    </location>
</feature>
<dbReference type="Pfam" id="PF00289">
    <property type="entry name" value="Biotin_carb_N"/>
    <property type="match status" value="1"/>
</dbReference>
<dbReference type="PROSITE" id="PS50968">
    <property type="entry name" value="BIOTINYL_LIPOYL"/>
    <property type="match status" value="1"/>
</dbReference>
<evidence type="ECO:0000256" key="10">
    <source>
        <dbReference type="ARBA" id="ARBA00023268"/>
    </source>
</evidence>
<feature type="domain" description="Biotin carboxylation" evidence="15">
    <location>
        <begin position="3"/>
        <end position="456"/>
    </location>
</feature>
<proteinExistence type="predicted"/>
<dbReference type="InterPro" id="IPR013785">
    <property type="entry name" value="Aldolase_TIM"/>
</dbReference>
<dbReference type="SUPFAM" id="SSF56059">
    <property type="entry name" value="Glutathione synthetase ATP-binding domain-like"/>
    <property type="match status" value="1"/>
</dbReference>
<evidence type="ECO:0000259" key="16">
    <source>
        <dbReference type="PROSITE" id="PS50991"/>
    </source>
</evidence>
<dbReference type="InterPro" id="IPR011764">
    <property type="entry name" value="Biotin_carboxylation_dom"/>
</dbReference>
<dbReference type="SUPFAM" id="SSF51230">
    <property type="entry name" value="Single hybrid motif"/>
    <property type="match status" value="1"/>
</dbReference>
<dbReference type="PROSITE" id="PS50991">
    <property type="entry name" value="PYR_CT"/>
    <property type="match status" value="1"/>
</dbReference>
<keyword evidence="6" id="KW-0479">Metal-binding</keyword>
<dbReference type="PROSITE" id="PS50979">
    <property type="entry name" value="BC"/>
    <property type="match status" value="1"/>
</dbReference>
<keyword evidence="5 11" id="KW-0436">Ligase</keyword>
<dbReference type="SUPFAM" id="SSF89000">
    <property type="entry name" value="post-HMGL domain-like"/>
    <property type="match status" value="1"/>
</dbReference>
<comment type="function">
    <text evidence="11">Catalyzes a 2-step reaction, involving the ATP-dependent carboxylation of the covalently attached biotin in the first step and the transfer of the carboxyl group to pyruvate in the second.</text>
</comment>
<dbReference type="PANTHER" id="PTHR43778:SF2">
    <property type="entry name" value="PYRUVATE CARBOXYLASE, MITOCHONDRIAL"/>
    <property type="match status" value="1"/>
</dbReference>
<dbReference type="NCBIfam" id="TIGR01235">
    <property type="entry name" value="pyruv_carbox"/>
    <property type="match status" value="1"/>
</dbReference>
<evidence type="ECO:0000256" key="8">
    <source>
        <dbReference type="ARBA" id="ARBA00022840"/>
    </source>
</evidence>
<keyword evidence="18" id="KW-1185">Reference proteome</keyword>
<keyword evidence="10" id="KW-0511">Multifunctional enzyme</keyword>
<gene>
    <name evidence="17" type="ORF">ACFORG_15725</name>
</gene>
<keyword evidence="4" id="KW-0312">Gluconeogenesis</keyword>
<evidence type="ECO:0000256" key="5">
    <source>
        <dbReference type="ARBA" id="ARBA00022598"/>
    </source>
</evidence>
<dbReference type="PROSITE" id="PS00188">
    <property type="entry name" value="BIOTIN"/>
    <property type="match status" value="1"/>
</dbReference>
<dbReference type="PANTHER" id="PTHR43778">
    <property type="entry name" value="PYRUVATE CARBOXYLASE"/>
    <property type="match status" value="1"/>
</dbReference>
<dbReference type="InterPro" id="IPR003379">
    <property type="entry name" value="Carboxylase_cons_dom"/>
</dbReference>
<dbReference type="NCBIfam" id="NF006761">
    <property type="entry name" value="PRK09282.1"/>
    <property type="match status" value="1"/>
</dbReference>
<name>A0ABV7TJZ9_9RHOB</name>
<evidence type="ECO:0000313" key="17">
    <source>
        <dbReference type="EMBL" id="MFC3615212.1"/>
    </source>
</evidence>
<dbReference type="Gene3D" id="2.40.50.100">
    <property type="match status" value="1"/>
</dbReference>
<dbReference type="InterPro" id="IPR016185">
    <property type="entry name" value="PreATP-grasp_dom_sf"/>
</dbReference>
<dbReference type="CDD" id="cd06850">
    <property type="entry name" value="biotinyl_domain"/>
    <property type="match status" value="1"/>
</dbReference>
<dbReference type="SUPFAM" id="SSF51246">
    <property type="entry name" value="Rudiment single hybrid motif"/>
    <property type="match status" value="1"/>
</dbReference>
<dbReference type="Gene3D" id="3.30.470.20">
    <property type="entry name" value="ATP-grasp fold, B domain"/>
    <property type="match status" value="1"/>
</dbReference>
<sequence length="1145" mass="126402">MTDFKKILIANRGEIAIRVMRAANEMGKKTVAVYAEEDKLGLHRFKADEAYRIGEGLGPVAAYLSIDEMIRVAKECGADAIHPGYGLLSENPDFVDACVQNGITFIGPRAETMRKLGDKASARKVAMEAGVPVIPATEVLGDDMEAIAREADEIGYPLMLKASWGGGGRGMRPINGPDELVEKVKEGRREAEAAFGNGEGYLEKMITRARHVEVQILGDKHGQIYHLWERDCSVQRRNQKVVERAPAPYLSDAQREELCDLGRRICAHVNYECAGTVEFLMDMDSGEFYFIEVNPRVQVEHTVTEEVTGIDIVQAQILIAEGKPIAEATGMDSQDAIRLNGHALQTRITTEDPQNNFIPDYGRITAYRSATGMGIRLDGGTAYAGGVITRYYDSLLTKVTAWAPTPEKAIHRMDRALREFRIRGVSTNIDFVINLLKHPTFLSNEYTTKFIDTTPDLFTFKKRQDRGTKVLTYIADVTVNGHPETKDRPRPRADIKEPKPPAKRAEPLMGTRNLLEQKGPQAVADWMKAQRHLLITDTTMRDGHQSLLATRMRSIDMIRVAPAYAANLPQLFSVECWGGATFDVAYRFLQECPWQRLRDLREAMPNLMTQMLLRGSNGVGYTNYPDNVVQSFVKEAAKGIDVFRVFDSLNWVENMRVAMDAVIESGKICEGTVCYTGNMLDPDRSKYDLKYYVGMAKELRDAGAHVLGLKDMAGLLKPAAARQLIRALKEEVGLPIHFHTHDTAGIASATILAASEAGVDAVDCAMDAFSGNTSQATLGTVVEALRHTDRDTGLDISAVREISDYFEAVRAHYAAFESGLQAPASEVYLHEMPGGQFTNLKAQARSMGLEERWHEVARTYADVNMMFGDIVKVTPSSKVVGDMALMMVSQGLTRAQVEDAETDVAFPDSVIDMMRGNLGQPPGGFPEKIVTKVLKTEEPNTERPGKHLEPVDLEATRKELSEQLEGKAIDDEDLNGYLMYPKVFLDYMGRHRQYGPVRSLPTRTFFYGMEPGEEISAEIDPGKTLEIRCQAVGETDDKGEVKVFFELNGQPRVIRVPNRKVASASVARPKAEPGNANHVAAPMPGVVASVGVQPGQKVSAGDLLLTIEAMKMETGIHAEHDATIKAVHVQPGGQIDAKDLLVELE</sequence>
<dbReference type="Pfam" id="PF02786">
    <property type="entry name" value="CPSase_L_D2"/>
    <property type="match status" value="1"/>
</dbReference>
<dbReference type="GO" id="GO:0004736">
    <property type="term" value="F:pyruvate carboxylase activity"/>
    <property type="evidence" value="ECO:0007669"/>
    <property type="project" value="UniProtKB-EC"/>
</dbReference>
<accession>A0ABV7TJZ9</accession>
<dbReference type="InterPro" id="IPR000089">
    <property type="entry name" value="Biotin_lipoyl"/>
</dbReference>
<dbReference type="InterPro" id="IPR011053">
    <property type="entry name" value="Single_hybrid_motif"/>
</dbReference>
<dbReference type="Pfam" id="PF02785">
    <property type="entry name" value="Biotin_carb_C"/>
    <property type="match status" value="1"/>
</dbReference>
<dbReference type="RefSeq" id="WP_386736468.1">
    <property type="nucleotide sequence ID" value="NZ_JBHRXI010000016.1"/>
</dbReference>
<dbReference type="Gene3D" id="3.10.600.10">
    <property type="entry name" value="pyruvate carboxylase f1077a mutant domain"/>
    <property type="match status" value="2"/>
</dbReference>
<dbReference type="SMART" id="SM00878">
    <property type="entry name" value="Biotin_carb_C"/>
    <property type="match status" value="1"/>
</dbReference>
<dbReference type="InterPro" id="IPR011761">
    <property type="entry name" value="ATP-grasp"/>
</dbReference>
<comment type="cofactor">
    <cofactor evidence="1 11">
        <name>biotin</name>
        <dbReference type="ChEBI" id="CHEBI:57586"/>
    </cofactor>
</comment>
<dbReference type="InterPro" id="IPR005482">
    <property type="entry name" value="Biotin_COase_C"/>
</dbReference>